<evidence type="ECO:0000256" key="6">
    <source>
        <dbReference type="ARBA" id="ARBA00022563"/>
    </source>
</evidence>
<evidence type="ECO:0000256" key="1">
    <source>
        <dbReference type="ARBA" id="ARBA00001933"/>
    </source>
</evidence>
<dbReference type="NCBIfam" id="NF000586">
    <property type="entry name" value="PRK00011.1"/>
    <property type="match status" value="1"/>
</dbReference>
<dbReference type="PIRSF" id="PIRSF000412">
    <property type="entry name" value="SHMT"/>
    <property type="match status" value="1"/>
</dbReference>
<dbReference type="GO" id="GO:0035999">
    <property type="term" value="P:tetrahydrofolate interconversion"/>
    <property type="evidence" value="ECO:0007669"/>
    <property type="project" value="InterPro"/>
</dbReference>
<feature type="modified residue" description="N6-(pyridoxal phosphate)lysine" evidence="9">
    <location>
        <position position="190"/>
    </location>
</feature>
<keyword evidence="5" id="KW-0963">Cytoplasm</keyword>
<comment type="cofactor">
    <cofactor evidence="1 9">
        <name>pyridoxal 5'-phosphate</name>
        <dbReference type="ChEBI" id="CHEBI:597326"/>
    </cofactor>
</comment>
<comment type="caution">
    <text evidence="11">The sequence shown here is derived from an EMBL/GenBank/DDBJ whole genome shotgun (WGS) entry which is preliminary data.</text>
</comment>
<dbReference type="GO" id="GO:0030170">
    <property type="term" value="F:pyridoxal phosphate binding"/>
    <property type="evidence" value="ECO:0007669"/>
    <property type="project" value="InterPro"/>
</dbReference>
<evidence type="ECO:0000256" key="2">
    <source>
        <dbReference type="ARBA" id="ARBA00004496"/>
    </source>
</evidence>
<evidence type="ECO:0000313" key="11">
    <source>
        <dbReference type="EMBL" id="KAA4016416.1"/>
    </source>
</evidence>
<proteinExistence type="inferred from homology"/>
<keyword evidence="6" id="KW-0554">One-carbon metabolism</keyword>
<comment type="subunit">
    <text evidence="4">Homodimer.</text>
</comment>
<feature type="domain" description="Serine hydroxymethyltransferase-like" evidence="10">
    <location>
        <begin position="2"/>
        <end position="362"/>
    </location>
</feature>
<dbReference type="FunFam" id="3.40.640.10:FF:000001">
    <property type="entry name" value="Serine hydroxymethyltransferase"/>
    <property type="match status" value="1"/>
</dbReference>
<evidence type="ECO:0000259" key="10">
    <source>
        <dbReference type="Pfam" id="PF00464"/>
    </source>
</evidence>
<evidence type="ECO:0000256" key="4">
    <source>
        <dbReference type="ARBA" id="ARBA00011738"/>
    </source>
</evidence>
<dbReference type="AlphaFoldDB" id="A0A641RLS5"/>
<dbReference type="Gene3D" id="3.40.640.10">
    <property type="entry name" value="Type I PLP-dependent aspartate aminotransferase-like (Major domain)"/>
    <property type="match status" value="1"/>
</dbReference>
<evidence type="ECO:0000256" key="8">
    <source>
        <dbReference type="ARBA" id="ARBA00022898"/>
    </source>
</evidence>
<dbReference type="EMBL" id="VWKO01000557">
    <property type="protein sequence ID" value="KAA4016416.1"/>
    <property type="molecule type" value="Genomic_DNA"/>
</dbReference>
<comment type="subcellular location">
    <subcellularLocation>
        <location evidence="2">Cytoplasm</location>
    </subcellularLocation>
</comment>
<reference evidence="11" key="1">
    <citation type="journal article" date="2019" name="Nat. Med.">
        <title>A library of human gut bacterial isolates paired with longitudinal multiomics data enables mechanistic microbiome research.</title>
        <authorList>
            <person name="Poyet M."/>
            <person name="Groussin M."/>
            <person name="Gibbons S.M."/>
            <person name="Avila-Pacheco J."/>
            <person name="Jiang X."/>
            <person name="Kearney S.M."/>
            <person name="Perrotta A.R."/>
            <person name="Berdy B."/>
            <person name="Zhao S."/>
            <person name="Lieberman T.D."/>
            <person name="Swanson P.K."/>
            <person name="Smith M."/>
            <person name="Roesemann S."/>
            <person name="Alexander J.E."/>
            <person name="Rich S.A."/>
            <person name="Livny J."/>
            <person name="Vlamakis H."/>
            <person name="Clish C."/>
            <person name="Bullock K."/>
            <person name="Deik A."/>
            <person name="Scott J."/>
            <person name="Pierce K.A."/>
            <person name="Xavier R.J."/>
            <person name="Alm E.J."/>
        </authorList>
    </citation>
    <scope>NUCLEOTIDE SEQUENCE</scope>
    <source>
        <strain evidence="11">BIOML-A147</strain>
    </source>
</reference>
<feature type="non-terminal residue" evidence="11">
    <location>
        <position position="1"/>
    </location>
</feature>
<dbReference type="CDD" id="cd00378">
    <property type="entry name" value="SHMT"/>
    <property type="match status" value="1"/>
</dbReference>
<evidence type="ECO:0000256" key="5">
    <source>
        <dbReference type="ARBA" id="ARBA00022490"/>
    </source>
</evidence>
<dbReference type="PANTHER" id="PTHR11680">
    <property type="entry name" value="SERINE HYDROXYMETHYLTRANSFERASE"/>
    <property type="match status" value="1"/>
</dbReference>
<dbReference type="PANTHER" id="PTHR11680:SF35">
    <property type="entry name" value="SERINE HYDROXYMETHYLTRANSFERASE 1"/>
    <property type="match status" value="1"/>
</dbReference>
<dbReference type="InterPro" id="IPR015422">
    <property type="entry name" value="PyrdxlP-dep_Trfase_small"/>
</dbReference>
<sequence length="394" mass="42982">DQVMQAMGSCLTNKYAEGYPGKRYYGGCEVVDQSEQIAIDRLKEIFGAEWANVQPHSGAQANAAVFLAVLNPGDKFMGLNLAHGGHLSHGSLVNTSGIIYTPCEYNLNQETGRVDYDQMEEVALREKPKMIIGGGSAYSREWDYKRMREIADKVGAILMIDMAHPAGLIAAGVLENPVKYAHIVTSTTHKTLRGPRGGVIMMGKDFPNPWGKTTPKGEIKMMSQLLDSAVFPGIQGGPLEHVIAAKAVAFGEILQPEFKEYAKQVQKNAAVLAQALIDRGFTIVSGGTDNHSMLVDLRSKYPELTGKVAEKALVSADITVNKNMVPFDSRSAFQTSGIRLGTPAITTRGAKEDLMLEIAEMIETVLSNVENEEVIAQVRARVNETMKKYPLFAY</sequence>
<dbReference type="GO" id="GO:0005829">
    <property type="term" value="C:cytosol"/>
    <property type="evidence" value="ECO:0007669"/>
    <property type="project" value="TreeGrafter"/>
</dbReference>
<dbReference type="GO" id="GO:0019264">
    <property type="term" value="P:glycine biosynthetic process from serine"/>
    <property type="evidence" value="ECO:0007669"/>
    <property type="project" value="InterPro"/>
</dbReference>
<dbReference type="SUPFAM" id="SSF53383">
    <property type="entry name" value="PLP-dependent transferases"/>
    <property type="match status" value="1"/>
</dbReference>
<protein>
    <submittedName>
        <fullName evidence="11">Serine hydroxymethyltransferase</fullName>
    </submittedName>
</protein>
<dbReference type="HAMAP" id="MF_00051">
    <property type="entry name" value="SHMT"/>
    <property type="match status" value="1"/>
</dbReference>
<dbReference type="InterPro" id="IPR015424">
    <property type="entry name" value="PyrdxlP-dep_Trfase"/>
</dbReference>
<keyword evidence="7 11" id="KW-0808">Transferase</keyword>
<evidence type="ECO:0000256" key="3">
    <source>
        <dbReference type="ARBA" id="ARBA00006376"/>
    </source>
</evidence>
<keyword evidence="8 9" id="KW-0663">Pyridoxal phosphate</keyword>
<dbReference type="PROSITE" id="PS00096">
    <property type="entry name" value="SHMT"/>
    <property type="match status" value="1"/>
</dbReference>
<accession>A0A641RLS5</accession>
<dbReference type="GO" id="GO:0004372">
    <property type="term" value="F:glycine hydroxymethyltransferase activity"/>
    <property type="evidence" value="ECO:0007669"/>
    <property type="project" value="InterPro"/>
</dbReference>
<keyword evidence="11" id="KW-0489">Methyltransferase</keyword>
<gene>
    <name evidence="11" type="ORF">F3D60_31765</name>
</gene>
<evidence type="ECO:0000256" key="9">
    <source>
        <dbReference type="PIRSR" id="PIRSR000412-50"/>
    </source>
</evidence>
<dbReference type="GO" id="GO:0008168">
    <property type="term" value="F:methyltransferase activity"/>
    <property type="evidence" value="ECO:0007669"/>
    <property type="project" value="UniProtKB-KW"/>
</dbReference>
<comment type="similarity">
    <text evidence="3">Belongs to the SHMT family.</text>
</comment>
<dbReference type="GO" id="GO:0032259">
    <property type="term" value="P:methylation"/>
    <property type="evidence" value="ECO:0007669"/>
    <property type="project" value="UniProtKB-KW"/>
</dbReference>
<dbReference type="InterPro" id="IPR039429">
    <property type="entry name" value="SHMT-like_dom"/>
</dbReference>
<evidence type="ECO:0000256" key="7">
    <source>
        <dbReference type="ARBA" id="ARBA00022679"/>
    </source>
</evidence>
<dbReference type="InterPro" id="IPR049943">
    <property type="entry name" value="Ser_HO-MeTrfase-like"/>
</dbReference>
<name>A0A641RLS5_BACOV</name>
<dbReference type="Gene3D" id="3.90.1150.10">
    <property type="entry name" value="Aspartate Aminotransferase, domain 1"/>
    <property type="match status" value="1"/>
</dbReference>
<dbReference type="InterPro" id="IPR019798">
    <property type="entry name" value="Ser_HO-MeTrfase_PLP_BS"/>
</dbReference>
<dbReference type="InterPro" id="IPR001085">
    <property type="entry name" value="Ser_HO-MeTrfase"/>
</dbReference>
<organism evidence="11">
    <name type="scientific">Bacteroides ovatus</name>
    <dbReference type="NCBI Taxonomy" id="28116"/>
    <lineage>
        <taxon>Bacteria</taxon>
        <taxon>Pseudomonadati</taxon>
        <taxon>Bacteroidota</taxon>
        <taxon>Bacteroidia</taxon>
        <taxon>Bacteroidales</taxon>
        <taxon>Bacteroidaceae</taxon>
        <taxon>Bacteroides</taxon>
    </lineage>
</organism>
<dbReference type="InterPro" id="IPR015421">
    <property type="entry name" value="PyrdxlP-dep_Trfase_major"/>
</dbReference>
<dbReference type="Pfam" id="PF00464">
    <property type="entry name" value="SHMT"/>
    <property type="match status" value="1"/>
</dbReference>